<dbReference type="Proteomes" id="UP001457197">
    <property type="component" value="Unassembled WGS sequence"/>
</dbReference>
<dbReference type="EMBL" id="JBBMEO010000003">
    <property type="protein sequence ID" value="MEQ2361400.1"/>
    <property type="molecule type" value="Genomic_DNA"/>
</dbReference>
<proteinExistence type="predicted"/>
<evidence type="ECO:0000313" key="3">
    <source>
        <dbReference type="Proteomes" id="UP001457197"/>
    </source>
</evidence>
<evidence type="ECO:0000259" key="1">
    <source>
        <dbReference type="Pfam" id="PF06605"/>
    </source>
</evidence>
<dbReference type="NCBIfam" id="TIGR01665">
    <property type="entry name" value="put_anti_recept"/>
    <property type="match status" value="1"/>
</dbReference>
<dbReference type="RefSeq" id="WP_349151873.1">
    <property type="nucleotide sequence ID" value="NZ_JBBMEO010000003.1"/>
</dbReference>
<evidence type="ECO:0000313" key="2">
    <source>
        <dbReference type="EMBL" id="MEQ2361400.1"/>
    </source>
</evidence>
<organism evidence="2 3">
    <name type="scientific">Faecalibacterium tardum</name>
    <dbReference type="NCBI Taxonomy" id="3133156"/>
    <lineage>
        <taxon>Bacteria</taxon>
        <taxon>Bacillati</taxon>
        <taxon>Bacillota</taxon>
        <taxon>Clostridia</taxon>
        <taxon>Eubacteriales</taxon>
        <taxon>Oscillospiraceae</taxon>
        <taxon>Faecalibacterium</taxon>
    </lineage>
</organism>
<gene>
    <name evidence="2" type="ORF">WMO44_04435</name>
</gene>
<dbReference type="InterPro" id="IPR007119">
    <property type="entry name" value="Phage_tail_spike_N"/>
</dbReference>
<accession>A0ABV1AT79</accession>
<sequence>MFSVYADNKLFYSPRLLDERYAITEPQATLELNKAGSFTFNLPFTNPMYSSLKKLKTIITIREDDEVLWKGRVLNDAKDFYNTKAVTCEGELAFLNDIQYEPHDYSKKGIKMGEYFKKLIEHYASECSEERMIKLGNVRGAFTDVLIYPKTTDYTNVWNLISGNLIGASTGKVGKDEVDLSDYDRYLYIRREKGVSYIDFVDDIGKASSQIIEFGKNLLDLSEYVDASNVYTQIIPLGKADSKGNRVDIKLVNGGKNYLQSDSAIALFGKIQKSVIWEDVTNRNTLKANGQRMLNKAVEMAIKITIRAFDLHRINVNTDKIDFGDKVHVVSLPHEISSDFLCSKIVFTLDNLENTEYTFGLDFETMSGSFASYKRTYQYKMESALEIGNQNTQGLLDAMTRMDSLQTQVDSSICSWFYPGVPTAENYPAVEWTTPEAKHAHIGDLYYDKSTGIGYRWTENSGGYYWDVIEDKQVQQALQNALRAQSTADGKVRCFSAQPYPPYEVGDLWVQGGSGDILCCQHDRESGSYVASDWVRASKYTDDTKAIEAGKTATDYIKDGAGGVQVGPNGSSNVTMTDEGLVFNGIRNLVPLWENADPTSGIAAGTVICSDGRLASYAAIAIGCQEYYTSPFDSASTDGGLIQYTIVMLNGKEARCSYIWDYSRARKVTANKKGITFGPGGYYQTKKLPGLPLYPGSNNEYGAKFNSHNQCCVPVVIYGFL</sequence>
<comment type="caution">
    <text evidence="2">The sequence shown here is derived from an EMBL/GenBank/DDBJ whole genome shotgun (WGS) entry which is preliminary data.</text>
</comment>
<dbReference type="Pfam" id="PF06605">
    <property type="entry name" value="Prophage_tail"/>
    <property type="match status" value="1"/>
</dbReference>
<feature type="domain" description="Tail spike" evidence="1">
    <location>
        <begin position="183"/>
        <end position="366"/>
    </location>
</feature>
<reference evidence="2 3" key="1">
    <citation type="submission" date="2024-03" db="EMBL/GenBank/DDBJ databases">
        <title>Human intestinal bacterial collection.</title>
        <authorList>
            <person name="Pauvert C."/>
            <person name="Hitch T.C.A."/>
            <person name="Clavel T."/>
        </authorList>
    </citation>
    <scope>NUCLEOTIDE SEQUENCE [LARGE SCALE GENOMIC DNA]</scope>
    <source>
        <strain evidence="2 3">CLA-AA-H175</strain>
    </source>
</reference>
<keyword evidence="3" id="KW-1185">Reference proteome</keyword>
<dbReference type="InterPro" id="IPR010572">
    <property type="entry name" value="Tail_dom"/>
</dbReference>
<name>A0ABV1AT79_9FIRM</name>
<protein>
    <submittedName>
        <fullName evidence="2">Phage tail spike protein</fullName>
    </submittedName>
</protein>